<feature type="binding site" evidence="6">
    <location>
        <position position="60"/>
    </location>
    <ligand>
        <name>NADP(+)</name>
        <dbReference type="ChEBI" id="CHEBI:58349"/>
    </ligand>
</feature>
<reference evidence="9 10" key="2">
    <citation type="submission" date="2014-05" db="EMBL/GenBank/DDBJ databases">
        <title>Draft genome sequence of Halobacillus karajensis HK-03.</title>
        <authorList>
            <person name="Khelaifia S."/>
            <person name="Croce O."/>
            <person name="Lagier J.C."/>
            <person name="Raoult D."/>
        </authorList>
    </citation>
    <scope>NUCLEOTIDE SEQUENCE [LARGE SCALE GENOMIC DNA]</scope>
    <source>
        <strain evidence="9 10">HD-03</strain>
    </source>
</reference>
<accession>A0A024P2S0</accession>
<keyword evidence="2 6" id="KW-0313">Glucose metabolism</keyword>
<dbReference type="GO" id="GO:0005829">
    <property type="term" value="C:cytosol"/>
    <property type="evidence" value="ECO:0007669"/>
    <property type="project" value="TreeGrafter"/>
</dbReference>
<dbReference type="EMBL" id="CCDI010000001">
    <property type="protein sequence ID" value="CDQ22793.1"/>
    <property type="molecule type" value="Genomic_DNA"/>
</dbReference>
<feature type="binding site" evidence="6">
    <location>
        <position position="233"/>
    </location>
    <ligand>
        <name>substrate</name>
    </ligand>
</feature>
<dbReference type="SUPFAM" id="SSF51735">
    <property type="entry name" value="NAD(P)-binding Rossmann-fold domains"/>
    <property type="match status" value="1"/>
</dbReference>
<evidence type="ECO:0000256" key="3">
    <source>
        <dbReference type="ARBA" id="ARBA00022857"/>
    </source>
</evidence>
<proteinExistence type="inferred from homology"/>
<evidence type="ECO:0000313" key="9">
    <source>
        <dbReference type="EMBL" id="CDQ22793.1"/>
    </source>
</evidence>
<evidence type="ECO:0000256" key="4">
    <source>
        <dbReference type="ARBA" id="ARBA00023002"/>
    </source>
</evidence>
<feature type="domain" description="Glucose-6-phosphate dehydrogenase NAD-binding" evidence="7">
    <location>
        <begin position="23"/>
        <end position="204"/>
    </location>
</feature>
<dbReference type="PANTHER" id="PTHR23429:SF0">
    <property type="entry name" value="GLUCOSE-6-PHOSPHATE 1-DEHYDROGENASE"/>
    <property type="match status" value="1"/>
</dbReference>
<dbReference type="Gene3D" id="3.30.360.10">
    <property type="entry name" value="Dihydrodipicolinate Reductase, domain 2"/>
    <property type="match status" value="1"/>
</dbReference>
<dbReference type="GO" id="GO:0050661">
    <property type="term" value="F:NADP binding"/>
    <property type="evidence" value="ECO:0007669"/>
    <property type="project" value="UniProtKB-UniRule"/>
</dbReference>
<comment type="catalytic activity">
    <reaction evidence="6">
        <text>D-glucose 6-phosphate + NADP(+) = 6-phospho-D-glucono-1,5-lactone + NADPH + H(+)</text>
        <dbReference type="Rhea" id="RHEA:15841"/>
        <dbReference type="ChEBI" id="CHEBI:15378"/>
        <dbReference type="ChEBI" id="CHEBI:57783"/>
        <dbReference type="ChEBI" id="CHEBI:57955"/>
        <dbReference type="ChEBI" id="CHEBI:58349"/>
        <dbReference type="ChEBI" id="CHEBI:61548"/>
        <dbReference type="EC" id="1.1.1.49"/>
    </reaction>
</comment>
<sequence>MDQHNTKRHGIDTVEMMDDMTFVLFGASGDLAKRKIYPALYNLYIEGKMPHALSVVGLGRRPYTKEDFHAIIRESLETFSRRDVKEENLDEFLEAFRYFIFDAMKTESYQDLKAFIEERESERSVPENRLFYLSVAPKLVEPITESLHESGITNTAGWKRLIVEKPFGSDLHSARHLNDELTKVFQEEEIFRIDHYLGKPMVQNLESLIRPNPILSSLWNHEQIANVQITASETVGVGTRAGYYDKAGAIRDMVQNHLLQLVMMTALHHPEKLTPKQIEEKKKAIMESLRPIDENEMPQHVVRGQYEAGEMNAEPIPGYLEEDGVAENSNNDTYFAARLYIDNNYWKGIPFYIRTGKRLEKKSTRIIIEFKNEVEEDEDAQGAVSNLLMIEINPNESVGLRINLKDDGNEKFEPAYINFSKNLDAQPEAYENLLNDAMLGNSTYFAHWSEVELSWKWVQPILEAFENDTLPLHGYKAGTDGPEAAEKLLNEDGFTWW</sequence>
<dbReference type="GO" id="GO:0004345">
    <property type="term" value="F:glucose-6-phosphate dehydrogenase activity"/>
    <property type="evidence" value="ECO:0007669"/>
    <property type="project" value="UniProtKB-UniRule"/>
</dbReference>
<dbReference type="InterPro" id="IPR022675">
    <property type="entry name" value="G6P_DH_C"/>
</dbReference>
<dbReference type="InterPro" id="IPR022674">
    <property type="entry name" value="G6P_DH_NAD-bd"/>
</dbReference>
<gene>
    <name evidence="6 9" type="primary">zwf</name>
    <name evidence="9" type="ORF">BN983_01009</name>
</gene>
<dbReference type="HAMAP" id="MF_00966">
    <property type="entry name" value="G6PD"/>
    <property type="match status" value="1"/>
</dbReference>
<evidence type="ECO:0000259" key="8">
    <source>
        <dbReference type="Pfam" id="PF02781"/>
    </source>
</evidence>
<feature type="binding site" evidence="6">
    <location>
        <begin position="26"/>
        <end position="33"/>
    </location>
    <ligand>
        <name>NADP(+)</name>
        <dbReference type="ChEBI" id="CHEBI:58349"/>
    </ligand>
</feature>
<feature type="domain" description="Glucose-6-phosphate dehydrogenase C-terminal" evidence="8">
    <location>
        <begin position="212"/>
        <end position="497"/>
    </location>
</feature>
<keyword evidence="4 6" id="KW-0560">Oxidoreductase</keyword>
<keyword evidence="3 6" id="KW-0521">NADP</keyword>
<dbReference type="SUPFAM" id="SSF55347">
    <property type="entry name" value="Glyceraldehyde-3-phosphate dehydrogenase-like, C-terminal domain"/>
    <property type="match status" value="1"/>
</dbReference>
<dbReference type="EC" id="1.1.1.49" evidence="6"/>
<evidence type="ECO:0000256" key="2">
    <source>
        <dbReference type="ARBA" id="ARBA00022526"/>
    </source>
</evidence>
<reference evidence="10" key="1">
    <citation type="submission" date="2014-03" db="EMBL/GenBank/DDBJ databases">
        <authorList>
            <person name="Urmite Genomes U."/>
        </authorList>
    </citation>
    <scope>NUCLEOTIDE SEQUENCE [LARGE SCALE GENOMIC DNA]</scope>
    <source>
        <strain evidence="10">HD-03</strain>
    </source>
</reference>
<feature type="binding site" evidence="6">
    <location>
        <position position="199"/>
    </location>
    <ligand>
        <name>substrate</name>
    </ligand>
</feature>
<comment type="similarity">
    <text evidence="6">Belongs to the glucose-6-phosphate dehydrogenase family.</text>
</comment>
<evidence type="ECO:0000256" key="1">
    <source>
        <dbReference type="ARBA" id="ARBA00004937"/>
    </source>
</evidence>
<feature type="binding site" evidence="6">
    <location>
        <position position="252"/>
    </location>
    <ligand>
        <name>substrate</name>
    </ligand>
</feature>
<dbReference type="AlphaFoldDB" id="A0A024P2S0"/>
<comment type="caution">
    <text evidence="9">The sequence shown here is derived from an EMBL/GenBank/DDBJ whole genome shotgun (WGS) entry which is preliminary data.</text>
</comment>
<evidence type="ECO:0000256" key="6">
    <source>
        <dbReference type="HAMAP-Rule" id="MF_00966"/>
    </source>
</evidence>
<keyword evidence="5 6" id="KW-0119">Carbohydrate metabolism</keyword>
<dbReference type="Proteomes" id="UP000028868">
    <property type="component" value="Unassembled WGS sequence"/>
</dbReference>
<dbReference type="Pfam" id="PF00479">
    <property type="entry name" value="G6PD_N"/>
    <property type="match status" value="1"/>
</dbReference>
<dbReference type="GO" id="GO:0009051">
    <property type="term" value="P:pentose-phosphate shunt, oxidative branch"/>
    <property type="evidence" value="ECO:0007669"/>
    <property type="project" value="TreeGrafter"/>
</dbReference>
<dbReference type="Pfam" id="PF02781">
    <property type="entry name" value="G6PD_C"/>
    <property type="match status" value="1"/>
</dbReference>
<feature type="binding site" evidence="6">
    <location>
        <position position="357"/>
    </location>
    <ligand>
        <name>substrate</name>
    </ligand>
</feature>
<feature type="binding site" evidence="6">
    <location>
        <position position="165"/>
    </location>
    <ligand>
        <name>NADP(+)</name>
        <dbReference type="ChEBI" id="CHEBI:58349"/>
    </ligand>
</feature>
<protein>
    <recommendedName>
        <fullName evidence="6">Glucose-6-phosphate 1-dehydrogenase</fullName>
        <shortName evidence="6">G6PD</shortName>
        <ecNumber evidence="6">1.1.1.49</ecNumber>
    </recommendedName>
</protein>
<dbReference type="InterPro" id="IPR001282">
    <property type="entry name" value="G6P_DH"/>
</dbReference>
<organism evidence="9 10">
    <name type="scientific">Halobacillus karajensis</name>
    <dbReference type="NCBI Taxonomy" id="195088"/>
    <lineage>
        <taxon>Bacteria</taxon>
        <taxon>Bacillati</taxon>
        <taxon>Bacillota</taxon>
        <taxon>Bacilli</taxon>
        <taxon>Bacillales</taxon>
        <taxon>Bacillaceae</taxon>
        <taxon>Halobacillus</taxon>
    </lineage>
</organism>
<comment type="pathway">
    <text evidence="1 6">Carbohydrate degradation; pentose phosphate pathway; D-ribulose 5-phosphate from D-glucose 6-phosphate (oxidative stage): step 1/3.</text>
</comment>
<dbReference type="PIRSF" id="PIRSF000110">
    <property type="entry name" value="G6PD"/>
    <property type="match status" value="1"/>
</dbReference>
<feature type="binding site" evidence="6">
    <location>
        <position position="195"/>
    </location>
    <ligand>
        <name>substrate</name>
    </ligand>
</feature>
<name>A0A024P2S0_9BACI</name>
<dbReference type="PRINTS" id="PR00079">
    <property type="entry name" value="G6PDHDRGNASE"/>
</dbReference>
<evidence type="ECO:0000259" key="7">
    <source>
        <dbReference type="Pfam" id="PF00479"/>
    </source>
</evidence>
<comment type="caution">
    <text evidence="6">Lacks conserved residue(s) required for the propagation of feature annotation.</text>
</comment>
<dbReference type="Gene3D" id="3.40.50.720">
    <property type="entry name" value="NAD(P)-binding Rossmann-like Domain"/>
    <property type="match status" value="1"/>
</dbReference>
<comment type="function">
    <text evidence="6">Catalyzes the oxidation of glucose 6-phosphate to 6-phosphogluconolactone.</text>
</comment>
<dbReference type="GO" id="GO:0006006">
    <property type="term" value="P:glucose metabolic process"/>
    <property type="evidence" value="ECO:0007669"/>
    <property type="project" value="UniProtKB-KW"/>
</dbReference>
<dbReference type="InterPro" id="IPR036291">
    <property type="entry name" value="NAD(P)-bd_dom_sf"/>
</dbReference>
<evidence type="ECO:0000313" key="10">
    <source>
        <dbReference type="Proteomes" id="UP000028868"/>
    </source>
</evidence>
<feature type="binding site" evidence="6">
    <location>
        <position position="362"/>
    </location>
    <ligand>
        <name>substrate</name>
    </ligand>
</feature>
<keyword evidence="10" id="KW-1185">Reference proteome</keyword>
<dbReference type="NCBIfam" id="TIGR00871">
    <property type="entry name" value="zwf"/>
    <property type="match status" value="1"/>
</dbReference>
<feature type="active site" description="Proton acceptor" evidence="6">
    <location>
        <position position="257"/>
    </location>
</feature>
<evidence type="ECO:0000256" key="5">
    <source>
        <dbReference type="ARBA" id="ARBA00023277"/>
    </source>
</evidence>
<dbReference type="UniPathway" id="UPA00115">
    <property type="reaction ID" value="UER00408"/>
</dbReference>
<dbReference type="PANTHER" id="PTHR23429">
    <property type="entry name" value="GLUCOSE-6-PHOSPHATE 1-DEHYDROGENASE G6PD"/>
    <property type="match status" value="1"/>
</dbReference>